<evidence type="ECO:0008006" key="4">
    <source>
        <dbReference type="Google" id="ProtNLM"/>
    </source>
</evidence>
<feature type="transmembrane region" description="Helical" evidence="1">
    <location>
        <begin position="221"/>
        <end position="240"/>
    </location>
</feature>
<feature type="transmembrane region" description="Helical" evidence="1">
    <location>
        <begin position="158"/>
        <end position="185"/>
    </location>
</feature>
<keyword evidence="1" id="KW-0472">Membrane</keyword>
<dbReference type="Proteomes" id="UP000183447">
    <property type="component" value="Unassembled WGS sequence"/>
</dbReference>
<feature type="transmembrane region" description="Helical" evidence="1">
    <location>
        <begin position="390"/>
        <end position="411"/>
    </location>
</feature>
<feature type="transmembrane region" description="Helical" evidence="1">
    <location>
        <begin position="246"/>
        <end position="271"/>
    </location>
</feature>
<keyword evidence="3" id="KW-1185">Reference proteome</keyword>
<reference evidence="2 3" key="1">
    <citation type="submission" date="2016-11" db="EMBL/GenBank/DDBJ databases">
        <authorList>
            <person name="Jaros S."/>
            <person name="Januszkiewicz K."/>
            <person name="Wedrychowicz H."/>
        </authorList>
    </citation>
    <scope>NUCLEOTIDE SEQUENCE [LARGE SCALE GENOMIC DNA]</scope>
    <source>
        <strain evidence="2 3">ATCC 23634</strain>
    </source>
</reference>
<feature type="transmembrane region" description="Helical" evidence="1">
    <location>
        <begin position="338"/>
        <end position="359"/>
    </location>
</feature>
<feature type="transmembrane region" description="Helical" evidence="1">
    <location>
        <begin position="101"/>
        <end position="122"/>
    </location>
</feature>
<evidence type="ECO:0000313" key="3">
    <source>
        <dbReference type="Proteomes" id="UP000183447"/>
    </source>
</evidence>
<keyword evidence="1" id="KW-1133">Transmembrane helix</keyword>
<feature type="transmembrane region" description="Helical" evidence="1">
    <location>
        <begin position="366"/>
        <end position="384"/>
    </location>
</feature>
<dbReference type="EMBL" id="FPKU01000002">
    <property type="protein sequence ID" value="SFZ84199.1"/>
    <property type="molecule type" value="Genomic_DNA"/>
</dbReference>
<keyword evidence="1" id="KW-0812">Transmembrane</keyword>
<evidence type="ECO:0000256" key="1">
    <source>
        <dbReference type="SAM" id="Phobius"/>
    </source>
</evidence>
<dbReference type="RefSeq" id="WP_072341898.1">
    <property type="nucleotide sequence ID" value="NZ_FPKU01000002.1"/>
</dbReference>
<sequence>MRVRGSGIWLGIVLWALVSAALAARAWLSAETLPLHPSALDALRMASAEWLLRGQGWLQGLPRLDTPLGAPAVGTPLADLPLTGLMALFGLLMPAADAADLAAIIWPLLLLLALMGISAGLLRTLMPGAWLLPALILPLISLVLLASFAPGRTGDATLLLVLIPLLVFALVGARTLAISGALAGLVAATSVALSVGALPVAVLAIVIIAAGWVVRGESGVAALRLFALAFAVGLLGHFLASTPRAAWFVVACDRLSSSHLVAGLLAAATLLTASQIRVRRQAWALRLVALVALGGVAAFLTLSSQRSCFSGWSGGGLPGLEGAIAAGPLLGQVLADPLPTAALVIAPVLGCLACLWLVLADARGRAGWLIVLAFLVLALLLTGVDLRLVGLADALAVVPSAALIARAHAAFARRESVLRGAQVLVLWLAFGGLFHHAGYVLMAPARSDGTVPPIPLLVQPAGSQCLVEESYARLAALPQGRAMAAPPIGAHVLRYTPHDVVAAGDGRSGPGQADAATFFGGSMEAARRIIATRGIDYVVYCRHIPDVPGAGDAPEGAFGPTYRAGGHWTWLVPLTAPDDALQILRVLPVGTVVYAEQEHPAKPVLSPNIADRPSHG</sequence>
<evidence type="ECO:0000313" key="2">
    <source>
        <dbReference type="EMBL" id="SFZ84199.1"/>
    </source>
</evidence>
<organism evidence="2 3">
    <name type="scientific">Devosia enhydra</name>
    <dbReference type="NCBI Taxonomy" id="665118"/>
    <lineage>
        <taxon>Bacteria</taxon>
        <taxon>Pseudomonadati</taxon>
        <taxon>Pseudomonadota</taxon>
        <taxon>Alphaproteobacteria</taxon>
        <taxon>Hyphomicrobiales</taxon>
        <taxon>Devosiaceae</taxon>
        <taxon>Devosia</taxon>
    </lineage>
</organism>
<name>A0A1K2HXB6_9HYPH</name>
<gene>
    <name evidence="2" type="ORF">SAMN02983003_1874</name>
</gene>
<feature type="transmembrane region" description="Helical" evidence="1">
    <location>
        <begin position="191"/>
        <end position="214"/>
    </location>
</feature>
<dbReference type="STRING" id="665118.SAMN02983003_1874"/>
<protein>
    <recommendedName>
        <fullName evidence="4">4-amino-4-deoxy-L-arabinose transferase</fullName>
    </recommendedName>
</protein>
<proteinExistence type="predicted"/>
<feature type="transmembrane region" description="Helical" evidence="1">
    <location>
        <begin position="423"/>
        <end position="442"/>
    </location>
</feature>
<feature type="transmembrane region" description="Helical" evidence="1">
    <location>
        <begin position="68"/>
        <end position="89"/>
    </location>
</feature>
<feature type="transmembrane region" description="Helical" evidence="1">
    <location>
        <begin position="283"/>
        <end position="302"/>
    </location>
</feature>
<feature type="transmembrane region" description="Helical" evidence="1">
    <location>
        <begin position="128"/>
        <end position="146"/>
    </location>
</feature>
<accession>A0A1K2HXB6</accession>
<dbReference type="AlphaFoldDB" id="A0A1K2HXB6"/>